<gene>
    <name evidence="2" type="ORF">CFIO01_13243</name>
</gene>
<keyword evidence="3" id="KW-1185">Reference proteome</keyword>
<proteinExistence type="predicted"/>
<reference evidence="2 3" key="1">
    <citation type="submission" date="2014-02" db="EMBL/GenBank/DDBJ databases">
        <title>The genome sequence of Colletotrichum fioriniae PJ7.</title>
        <authorList>
            <person name="Baroncelli R."/>
            <person name="Thon M.R."/>
        </authorList>
    </citation>
    <scope>NUCLEOTIDE SEQUENCE [LARGE SCALE GENOMIC DNA]</scope>
    <source>
        <strain evidence="2 3">PJ7</strain>
    </source>
</reference>
<dbReference type="EMBL" id="JARH01000370">
    <property type="protein sequence ID" value="EXF81443.1"/>
    <property type="molecule type" value="Genomic_DNA"/>
</dbReference>
<accession>A0A010S9P4</accession>
<evidence type="ECO:0000256" key="1">
    <source>
        <dbReference type="SAM" id="MobiDB-lite"/>
    </source>
</evidence>
<dbReference type="Proteomes" id="UP000020467">
    <property type="component" value="Unassembled WGS sequence"/>
</dbReference>
<dbReference type="HOGENOM" id="CLU_1635240_0_0_1"/>
<feature type="region of interest" description="Disordered" evidence="1">
    <location>
        <begin position="1"/>
        <end position="21"/>
    </location>
</feature>
<dbReference type="KEGG" id="cfj:CFIO01_13243"/>
<protein>
    <submittedName>
        <fullName evidence="2">Uncharacterized protein</fullName>
    </submittedName>
</protein>
<name>A0A010S9P4_9PEZI</name>
<feature type="region of interest" description="Disordered" evidence="1">
    <location>
        <begin position="74"/>
        <end position="105"/>
    </location>
</feature>
<organism evidence="2 3">
    <name type="scientific">Colletotrichum fioriniae PJ7</name>
    <dbReference type="NCBI Taxonomy" id="1445577"/>
    <lineage>
        <taxon>Eukaryota</taxon>
        <taxon>Fungi</taxon>
        <taxon>Dikarya</taxon>
        <taxon>Ascomycota</taxon>
        <taxon>Pezizomycotina</taxon>
        <taxon>Sordariomycetes</taxon>
        <taxon>Hypocreomycetidae</taxon>
        <taxon>Glomerellales</taxon>
        <taxon>Glomerellaceae</taxon>
        <taxon>Colletotrichum</taxon>
        <taxon>Colletotrichum acutatum species complex</taxon>
    </lineage>
</organism>
<sequence length="162" mass="16948">MGASGRHMQHDTPSSFFTPPPSLPVTAASHAVPILLDNPTQYLILGLGWVGSTEQTTTTTVVGGGEKMVFFPQSAVGETESEQGDKLRTSSRGAEWEKKRQQTASRSLSAEVLCKPWPYLSSSPVPGLTLSVSEVPTLYLQATDTASATAAATAAAATAAVR</sequence>
<comment type="caution">
    <text evidence="2">The sequence shown here is derived from an EMBL/GenBank/DDBJ whole genome shotgun (WGS) entry which is preliminary data.</text>
</comment>
<feature type="compositionally biased region" description="Basic and acidic residues" evidence="1">
    <location>
        <begin position="83"/>
        <end position="100"/>
    </location>
</feature>
<dbReference type="AlphaFoldDB" id="A0A010S9P4"/>
<evidence type="ECO:0000313" key="3">
    <source>
        <dbReference type="Proteomes" id="UP000020467"/>
    </source>
</evidence>
<evidence type="ECO:0000313" key="2">
    <source>
        <dbReference type="EMBL" id="EXF81443.1"/>
    </source>
</evidence>